<dbReference type="FunFam" id="1.10.579.10:FF:000003">
    <property type="entry name" value="Deoxyribodipyrimidine photo-lyase"/>
    <property type="match status" value="1"/>
</dbReference>
<dbReference type="OrthoDB" id="9772484at2"/>
<dbReference type="PROSITE" id="PS51645">
    <property type="entry name" value="PHR_CRY_ALPHA_BETA"/>
    <property type="match status" value="1"/>
</dbReference>
<dbReference type="SUPFAM" id="SSF52425">
    <property type="entry name" value="Cryptochrome/photolyase, N-terminal domain"/>
    <property type="match status" value="1"/>
</dbReference>
<evidence type="ECO:0000256" key="6">
    <source>
        <dbReference type="ARBA" id="ARBA00022991"/>
    </source>
</evidence>
<dbReference type="Gene3D" id="3.40.50.620">
    <property type="entry name" value="HUPs"/>
    <property type="match status" value="1"/>
</dbReference>
<dbReference type="Pfam" id="PF00875">
    <property type="entry name" value="DNA_photolyase"/>
    <property type="match status" value="1"/>
</dbReference>
<feature type="site" description="Electron transfer via tryptophanyl radical" evidence="9">
    <location>
        <position position="306"/>
    </location>
</feature>
<dbReference type="PANTHER" id="PTHR11455:SF9">
    <property type="entry name" value="CRYPTOCHROME CIRCADIAN CLOCK 5 ISOFORM X1"/>
    <property type="match status" value="1"/>
</dbReference>
<dbReference type="InterPro" id="IPR005101">
    <property type="entry name" value="Cryptochr/Photolyase_FAD-bd"/>
</dbReference>
<proteinExistence type="inferred from homology"/>
<comment type="cofactor">
    <cofactor evidence="1">
        <name>(6R)-5,10-methylene-5,6,7,8-tetrahydrofolate</name>
        <dbReference type="ChEBI" id="CHEBI:15636"/>
    </cofactor>
</comment>
<comment type="caution">
    <text evidence="12">The sequence shown here is derived from an EMBL/GenBank/DDBJ whole genome shotgun (WGS) entry which is preliminary data.</text>
</comment>
<dbReference type="InterPro" id="IPR014729">
    <property type="entry name" value="Rossmann-like_a/b/a_fold"/>
</dbReference>
<dbReference type="InterPro" id="IPR036134">
    <property type="entry name" value="Crypto/Photolyase_FAD-like_sf"/>
</dbReference>
<evidence type="ECO:0000313" key="12">
    <source>
        <dbReference type="EMBL" id="KFB09861.1"/>
    </source>
</evidence>
<dbReference type="PRINTS" id="PR00147">
    <property type="entry name" value="DNAPHOTLYASE"/>
</dbReference>
<dbReference type="GO" id="GO:0003904">
    <property type="term" value="F:deoxyribodipyrimidine photo-lyase activity"/>
    <property type="evidence" value="ECO:0007669"/>
    <property type="project" value="UniProtKB-EC"/>
</dbReference>
<keyword evidence="12" id="KW-0456">Lyase</keyword>
<evidence type="ECO:0000256" key="4">
    <source>
        <dbReference type="ARBA" id="ARBA00022630"/>
    </source>
</evidence>
<gene>
    <name evidence="12" type="ORF">EL18_00881</name>
</gene>
<dbReference type="InterPro" id="IPR002081">
    <property type="entry name" value="Cryptochrome/DNA_photolyase_1"/>
</dbReference>
<dbReference type="GO" id="GO:0000719">
    <property type="term" value="P:photoreactive repair"/>
    <property type="evidence" value="ECO:0007669"/>
    <property type="project" value="UniProtKB-ARBA"/>
</dbReference>
<comment type="cofactor">
    <cofactor evidence="8">
        <name>FAD</name>
        <dbReference type="ChEBI" id="CHEBI:57692"/>
    </cofactor>
    <text evidence="8">Binds 1 FAD per subunit.</text>
</comment>
<dbReference type="STRING" id="472175.EL18_00881"/>
<dbReference type="PATRIC" id="fig|472175.3.peg.892"/>
<dbReference type="Gene3D" id="1.10.579.10">
    <property type="entry name" value="DNA Cyclobutane Dipyrimidine Photolyase, subunit A, domain 3"/>
    <property type="match status" value="1"/>
</dbReference>
<name>A0A084UA75_9HYPH</name>
<feature type="binding site" evidence="8">
    <location>
        <begin position="238"/>
        <end position="242"/>
    </location>
    <ligand>
        <name>FAD</name>
        <dbReference type="ChEBI" id="CHEBI:57692"/>
    </ligand>
</feature>
<sequence>MKNDPHEPALILFRHDLRLSDNLALCAAARSGLPLVAVYIEDLTEGVRPLGAAARWWRARSLRKLQNALSGSGLRLICRKGPLCDVVGSHIAQIGAGAVFMNRRFEPAADAADVRLIEQLARTNVVAERHEGQLLHDPHQLRTTSGGFYNVFTPFWRALASQGDFADPADAPDHVQAHEHDLETDPDGLLDYAPAWATAFGEIWEPGESGAQVRLNEFLEGRGNGYTNGRDRMAEEATSRLSPHLAHGEITPRQIMAALGDAAIPANDLETFRREIGWREFCWHLLANNKDLAQANFNKSFNGFPWRDDAMALKNWQEGRTGYPLVDAAMRHLWETGWMHNRARMVVASFLVKHLGLHWREGERWFWDTLVDADAANNPANWQWVAGTGADAAPFFRVFNPTLQSRKFDQNGDYIRSYVPELSDISGKQIHDPSAELRGKTGYPRPIVEHTQARDSALAAYRSIR</sequence>
<feature type="site" description="Electron transfer via tryptophanyl radical" evidence="9">
    <location>
        <position position="382"/>
    </location>
</feature>
<evidence type="ECO:0000256" key="2">
    <source>
        <dbReference type="ARBA" id="ARBA00013149"/>
    </source>
</evidence>
<dbReference type="Proteomes" id="UP000053675">
    <property type="component" value="Unassembled WGS sequence"/>
</dbReference>
<evidence type="ECO:0000256" key="9">
    <source>
        <dbReference type="PIRSR" id="PIRSR602081-2"/>
    </source>
</evidence>
<dbReference type="SUPFAM" id="SSF48173">
    <property type="entry name" value="Cryptochrome/photolyase FAD-binding domain"/>
    <property type="match status" value="1"/>
</dbReference>
<dbReference type="GO" id="GO:0009416">
    <property type="term" value="P:response to light stimulus"/>
    <property type="evidence" value="ECO:0007669"/>
    <property type="project" value="TreeGrafter"/>
</dbReference>
<dbReference type="PROSITE" id="PS00691">
    <property type="entry name" value="DNA_PHOTOLYASES_1_2"/>
    <property type="match status" value="1"/>
</dbReference>
<keyword evidence="5 8" id="KW-0274">FAD</keyword>
<feature type="site" description="Electron transfer via tryptophanyl radical" evidence="9">
    <location>
        <position position="359"/>
    </location>
</feature>
<dbReference type="Gene3D" id="1.25.40.80">
    <property type="match status" value="1"/>
</dbReference>
<protein>
    <recommendedName>
        <fullName evidence="3">Deoxyribodipyrimidine photo-lyase</fullName>
        <ecNumber evidence="2">4.1.99.3</ecNumber>
    </recommendedName>
</protein>
<dbReference type="EMBL" id="JMQM01000001">
    <property type="protein sequence ID" value="KFB09861.1"/>
    <property type="molecule type" value="Genomic_DNA"/>
</dbReference>
<feature type="binding site" evidence="8">
    <location>
        <begin position="372"/>
        <end position="374"/>
    </location>
    <ligand>
        <name>FAD</name>
        <dbReference type="ChEBI" id="CHEBI:57692"/>
    </ligand>
</feature>
<evidence type="ECO:0000259" key="11">
    <source>
        <dbReference type="PROSITE" id="PS51645"/>
    </source>
</evidence>
<dbReference type="InterPro" id="IPR018394">
    <property type="entry name" value="DNA_photolyase_1_CS_C"/>
</dbReference>
<dbReference type="eggNOG" id="COG0415">
    <property type="taxonomic scope" value="Bacteria"/>
</dbReference>
<dbReference type="RefSeq" id="WP_036480124.1">
    <property type="nucleotide sequence ID" value="NZ_JMQM01000001.1"/>
</dbReference>
<evidence type="ECO:0000256" key="3">
    <source>
        <dbReference type="ARBA" id="ARBA00014046"/>
    </source>
</evidence>
<evidence type="ECO:0000256" key="5">
    <source>
        <dbReference type="ARBA" id="ARBA00022827"/>
    </source>
</evidence>
<feature type="domain" description="Photolyase/cryptochrome alpha/beta" evidence="11">
    <location>
        <begin position="7"/>
        <end position="135"/>
    </location>
</feature>
<evidence type="ECO:0000313" key="13">
    <source>
        <dbReference type="Proteomes" id="UP000053675"/>
    </source>
</evidence>
<reference evidence="12 13" key="1">
    <citation type="submission" date="2014-05" db="EMBL/GenBank/DDBJ databases">
        <title>Draft Genome Sequence of Nitratireductor basaltis Strain UMTGB225, A Marine Bacterium Isolated from Green Barrel Tunicate.</title>
        <authorList>
            <person name="Gan H.Y."/>
        </authorList>
    </citation>
    <scope>NUCLEOTIDE SEQUENCE [LARGE SCALE GENOMIC DNA]</scope>
    <source>
        <strain evidence="12 13">UMTGB225</strain>
    </source>
</reference>
<dbReference type="GO" id="GO:0003677">
    <property type="term" value="F:DNA binding"/>
    <property type="evidence" value="ECO:0007669"/>
    <property type="project" value="TreeGrafter"/>
</dbReference>
<feature type="binding site" evidence="8">
    <location>
        <position position="226"/>
    </location>
    <ligand>
        <name>FAD</name>
        <dbReference type="ChEBI" id="CHEBI:57692"/>
    </ligand>
</feature>
<comment type="catalytic activity">
    <reaction evidence="7">
        <text>cyclobutadipyrimidine (in DNA) = 2 pyrimidine residues (in DNA).</text>
        <dbReference type="EC" id="4.1.99.3"/>
    </reaction>
</comment>
<dbReference type="InterPro" id="IPR006050">
    <property type="entry name" value="DNA_photolyase_N"/>
</dbReference>
<evidence type="ECO:0000256" key="10">
    <source>
        <dbReference type="RuleBase" id="RU004182"/>
    </source>
</evidence>
<evidence type="ECO:0000256" key="1">
    <source>
        <dbReference type="ARBA" id="ARBA00001932"/>
    </source>
</evidence>
<organism evidence="12 13">
    <name type="scientific">Nitratireductor basaltis</name>
    <dbReference type="NCBI Taxonomy" id="472175"/>
    <lineage>
        <taxon>Bacteria</taxon>
        <taxon>Pseudomonadati</taxon>
        <taxon>Pseudomonadota</taxon>
        <taxon>Alphaproteobacteria</taxon>
        <taxon>Hyphomicrobiales</taxon>
        <taxon>Phyllobacteriaceae</taxon>
        <taxon>Nitratireductor</taxon>
    </lineage>
</organism>
<feature type="binding site" evidence="8">
    <location>
        <position position="272"/>
    </location>
    <ligand>
        <name>FAD</name>
        <dbReference type="ChEBI" id="CHEBI:57692"/>
    </ligand>
</feature>
<dbReference type="PANTHER" id="PTHR11455">
    <property type="entry name" value="CRYPTOCHROME"/>
    <property type="match status" value="1"/>
</dbReference>
<accession>A0A084UA75</accession>
<dbReference type="GO" id="GO:0071949">
    <property type="term" value="F:FAD binding"/>
    <property type="evidence" value="ECO:0007669"/>
    <property type="project" value="TreeGrafter"/>
</dbReference>
<dbReference type="Pfam" id="PF03441">
    <property type="entry name" value="FAD_binding_7"/>
    <property type="match status" value="1"/>
</dbReference>
<dbReference type="PROSITE" id="PS00394">
    <property type="entry name" value="DNA_PHOTOLYASES_1_1"/>
    <property type="match status" value="1"/>
</dbReference>
<dbReference type="AlphaFoldDB" id="A0A084UA75"/>
<keyword evidence="6 10" id="KW-0157">Chromophore</keyword>
<evidence type="ECO:0000256" key="8">
    <source>
        <dbReference type="PIRSR" id="PIRSR602081-1"/>
    </source>
</evidence>
<keyword evidence="13" id="KW-1185">Reference proteome</keyword>
<keyword evidence="4 8" id="KW-0285">Flavoprotein</keyword>
<dbReference type="InterPro" id="IPR036155">
    <property type="entry name" value="Crypto/Photolyase_N_sf"/>
</dbReference>
<evidence type="ECO:0000256" key="7">
    <source>
        <dbReference type="ARBA" id="ARBA00033999"/>
    </source>
</evidence>
<comment type="similarity">
    <text evidence="10">Belongs to the DNA photolyase family.</text>
</comment>
<dbReference type="EC" id="4.1.99.3" evidence="2"/>